<protein>
    <submittedName>
        <fullName evidence="3">SusC/RagA family TonB-linked outer membrane protein</fullName>
    </submittedName>
</protein>
<sequence>MNMRPGCKTFILYTANLLLCTKHYGVLTGKHFFIVITISLFCNAASAQHRVSLSARQITIEEALRKIEAQTGYHAWTEDGVLEKAHKIDIDVNNLGLEQVLEIVFRNQPLAYKVIGQTIVVKLNKENPALLYIKGIVVSEGQPVESASVQLKGSARGVITGTKGEFSLARIPTDTILIVSYVGYQTREVIVGDEKVLQIELFKAAQQLDEPVVIGYGTTSKRTNPGSVGILDSRQIGIQPVTNPLLALQGRIPGLFIQQATGVTDGEVKVSIGGQNSIASGNEPFYVIDGVPFPSATLIQAGGRILVNGSPLVYLNPQDIESISILKDADATAIYGSRGANGVILITTKKGNFGNTKITGYSVIGIARVASKMKLLSTPEYLTMRREAFKNDQTEPDPTVDYDLLSWDTTRNIDWQKELIGRTAYIFQERLSISGRNKQTTYYVSGGYRRETTVFPGTFYNSKGSLHASFNTIGENRKLALNLSVNAALDTKTLPALEPTAKSLTLPPNAPSGYNTDGTFNWAPGYDNPNAKLHQLYKACGNNLIADVNLAYNPLKGLKVKANFGITSTVLKEITPVPVNTINPVLGITTSSSLFANKVVRSWIAEPQFEYIYYLGPGKLTLLTGFTFQDISTNNDNLVASGYIDPSQLETTNGAANIDILDKNSSQYRYFGAFTRLRYDLKNRYIMEVTGRRDGSSRFAPNRQFATFGALGFAWLMMEEPWLKSKLSKVFNFAKLRSSYGITGNDQIGDYQFVDTWQPTTYPYDNRIGLNPLRLYNSEYGWESNRKLNVGFDAALLKNRIQFVISYYLSHSSNQLIEYPLSGITGFPYVQGNLGVIVMNRAVEWEINTLNIKSASTKWTTSLNLTIPRNKLRAFPKLLGSNYAYQYIIGRSLNVFKAFHFLGVNGNTGIYIFEDVDKDGHISFPNDLAANKNVGQKFYGGMLNTVSYKQLSMDIFIQFIKQTGYNYLYGISSMPGMLANQPKYVLSRWQNLQSPGDVERFSQQVNGVTYTAYSNLIASDAVVSDASYIRVKNISLAYCFSGRILRRIRTTQAKLFLQGQNVFTISSYKGVDPENQSINNTLPPLRIYIFGVEITFN</sequence>
<dbReference type="NCBIfam" id="TIGR04056">
    <property type="entry name" value="OMP_RagA_SusC"/>
    <property type="match status" value="1"/>
</dbReference>
<keyword evidence="1" id="KW-0472">Membrane</keyword>
<evidence type="ECO:0000313" key="3">
    <source>
        <dbReference type="EMBL" id="MVT07675.1"/>
    </source>
</evidence>
<dbReference type="Gene3D" id="2.170.130.10">
    <property type="entry name" value="TonB-dependent receptor, plug domain"/>
    <property type="match status" value="1"/>
</dbReference>
<dbReference type="Pfam" id="PF07715">
    <property type="entry name" value="Plug"/>
    <property type="match status" value="1"/>
</dbReference>
<dbReference type="Pfam" id="PF13715">
    <property type="entry name" value="CarbopepD_reg_2"/>
    <property type="match status" value="1"/>
</dbReference>
<dbReference type="SUPFAM" id="SSF56935">
    <property type="entry name" value="Porins"/>
    <property type="match status" value="1"/>
</dbReference>
<proteinExistence type="inferred from homology"/>
<dbReference type="SUPFAM" id="SSF49464">
    <property type="entry name" value="Carboxypeptidase regulatory domain-like"/>
    <property type="match status" value="1"/>
</dbReference>
<organism evidence="3 4">
    <name type="scientific">Chitinophaga tropicalis</name>
    <dbReference type="NCBI Taxonomy" id="2683588"/>
    <lineage>
        <taxon>Bacteria</taxon>
        <taxon>Pseudomonadati</taxon>
        <taxon>Bacteroidota</taxon>
        <taxon>Chitinophagia</taxon>
        <taxon>Chitinophagales</taxon>
        <taxon>Chitinophagaceae</taxon>
        <taxon>Chitinophaga</taxon>
    </lineage>
</organism>
<dbReference type="EMBL" id="WRXN01000001">
    <property type="protein sequence ID" value="MVT07675.1"/>
    <property type="molecule type" value="Genomic_DNA"/>
</dbReference>
<dbReference type="InterPro" id="IPR023996">
    <property type="entry name" value="TonB-dep_OMP_SusC/RagA"/>
</dbReference>
<name>A0A7K1U101_9BACT</name>
<dbReference type="AlphaFoldDB" id="A0A7K1U101"/>
<dbReference type="InterPro" id="IPR039426">
    <property type="entry name" value="TonB-dep_rcpt-like"/>
</dbReference>
<keyword evidence="1" id="KW-0998">Cell outer membrane</keyword>
<dbReference type="InterPro" id="IPR008969">
    <property type="entry name" value="CarboxyPept-like_regulatory"/>
</dbReference>
<keyword evidence="1" id="KW-1134">Transmembrane beta strand</keyword>
<dbReference type="InterPro" id="IPR023997">
    <property type="entry name" value="TonB-dep_OMP_SusC/RagA_CS"/>
</dbReference>
<accession>A0A7K1U101</accession>
<gene>
    <name evidence="3" type="ORF">GO493_05340</name>
</gene>
<dbReference type="Gene3D" id="2.60.40.1120">
    <property type="entry name" value="Carboxypeptidase-like, regulatory domain"/>
    <property type="match status" value="1"/>
</dbReference>
<dbReference type="GO" id="GO:0009279">
    <property type="term" value="C:cell outer membrane"/>
    <property type="evidence" value="ECO:0007669"/>
    <property type="project" value="UniProtKB-SubCell"/>
</dbReference>
<dbReference type="PROSITE" id="PS52016">
    <property type="entry name" value="TONB_DEPENDENT_REC_3"/>
    <property type="match status" value="1"/>
</dbReference>
<keyword evidence="4" id="KW-1185">Reference proteome</keyword>
<keyword evidence="1" id="KW-0812">Transmembrane</keyword>
<evidence type="ECO:0000256" key="1">
    <source>
        <dbReference type="PROSITE-ProRule" id="PRU01360"/>
    </source>
</evidence>
<keyword evidence="1" id="KW-0813">Transport</keyword>
<evidence type="ECO:0000259" key="2">
    <source>
        <dbReference type="Pfam" id="PF07715"/>
    </source>
</evidence>
<reference evidence="3 4" key="1">
    <citation type="submission" date="2019-12" db="EMBL/GenBank/DDBJ databases">
        <title>Chitinophaga sp. strain ysch24 (GDMCC 1.1355), whole genome shotgun sequence.</title>
        <authorList>
            <person name="Zhang X."/>
        </authorList>
    </citation>
    <scope>NUCLEOTIDE SEQUENCE [LARGE SCALE GENOMIC DNA]</scope>
    <source>
        <strain evidence="4">ysch24</strain>
    </source>
</reference>
<feature type="domain" description="TonB-dependent receptor plug" evidence="2">
    <location>
        <begin position="221"/>
        <end position="343"/>
    </location>
</feature>
<dbReference type="Proteomes" id="UP000461730">
    <property type="component" value="Unassembled WGS sequence"/>
</dbReference>
<dbReference type="InterPro" id="IPR012910">
    <property type="entry name" value="Plug_dom"/>
</dbReference>
<dbReference type="NCBIfam" id="TIGR04057">
    <property type="entry name" value="SusC_RagA_signa"/>
    <property type="match status" value="1"/>
</dbReference>
<evidence type="ECO:0000313" key="4">
    <source>
        <dbReference type="Proteomes" id="UP000461730"/>
    </source>
</evidence>
<dbReference type="InterPro" id="IPR037066">
    <property type="entry name" value="Plug_dom_sf"/>
</dbReference>
<comment type="similarity">
    <text evidence="1">Belongs to the TonB-dependent receptor family.</text>
</comment>
<comment type="caution">
    <text evidence="3">The sequence shown here is derived from an EMBL/GenBank/DDBJ whole genome shotgun (WGS) entry which is preliminary data.</text>
</comment>
<comment type="subcellular location">
    <subcellularLocation>
        <location evidence="1">Cell outer membrane</location>
        <topology evidence="1">Multi-pass membrane protein</topology>
    </subcellularLocation>
</comment>